<protein>
    <submittedName>
        <fullName evidence="10">Abc transporter</fullName>
    </submittedName>
</protein>
<reference evidence="10 11" key="1">
    <citation type="journal article" date="2015" name="Genome Announc.">
        <title>Expanding the biotechnology potential of lactobacilli through comparative genomics of 213 strains and associated genera.</title>
        <authorList>
            <person name="Sun Z."/>
            <person name="Harris H.M."/>
            <person name="McCann A."/>
            <person name="Guo C."/>
            <person name="Argimon S."/>
            <person name="Zhang W."/>
            <person name="Yang X."/>
            <person name="Jeffery I.B."/>
            <person name="Cooney J.C."/>
            <person name="Kagawa T.F."/>
            <person name="Liu W."/>
            <person name="Song Y."/>
            <person name="Salvetti E."/>
            <person name="Wrobel A."/>
            <person name="Rasinkangas P."/>
            <person name="Parkhill J."/>
            <person name="Rea M.C."/>
            <person name="O'Sullivan O."/>
            <person name="Ritari J."/>
            <person name="Douillard F.P."/>
            <person name="Paul Ross R."/>
            <person name="Yang R."/>
            <person name="Briner A.E."/>
            <person name="Felis G.E."/>
            <person name="de Vos W.M."/>
            <person name="Barrangou R."/>
            <person name="Klaenhammer T.R."/>
            <person name="Caufield P.W."/>
            <person name="Cui Y."/>
            <person name="Zhang H."/>
            <person name="O'Toole P.W."/>
        </authorList>
    </citation>
    <scope>NUCLEOTIDE SEQUENCE [LARGE SCALE GENOMIC DNA]</scope>
    <source>
        <strain evidence="10 11">DSM 6629</strain>
    </source>
</reference>
<dbReference type="SUPFAM" id="SSF52540">
    <property type="entry name" value="P-loop containing nucleoside triphosphate hydrolases"/>
    <property type="match status" value="1"/>
</dbReference>
<dbReference type="PANTHER" id="PTHR43394:SF1">
    <property type="entry name" value="ATP-BINDING CASSETTE SUB-FAMILY B MEMBER 10, MITOCHONDRIAL"/>
    <property type="match status" value="1"/>
</dbReference>
<dbReference type="InterPro" id="IPR017871">
    <property type="entry name" value="ABC_transporter-like_CS"/>
</dbReference>
<feature type="domain" description="ABC transporter" evidence="8">
    <location>
        <begin position="328"/>
        <end position="564"/>
    </location>
</feature>
<dbReference type="Pfam" id="PF00664">
    <property type="entry name" value="ABC_membrane"/>
    <property type="match status" value="1"/>
</dbReference>
<dbReference type="Proteomes" id="UP000051735">
    <property type="component" value="Unassembled WGS sequence"/>
</dbReference>
<evidence type="ECO:0000256" key="3">
    <source>
        <dbReference type="ARBA" id="ARBA00022741"/>
    </source>
</evidence>
<feature type="transmembrane region" description="Helical" evidence="7">
    <location>
        <begin position="155"/>
        <end position="172"/>
    </location>
</feature>
<keyword evidence="6 7" id="KW-0472">Membrane</keyword>
<keyword evidence="2 7" id="KW-0812">Transmembrane</keyword>
<keyword evidence="5 7" id="KW-1133">Transmembrane helix</keyword>
<dbReference type="PROSITE" id="PS00211">
    <property type="entry name" value="ABC_TRANSPORTER_1"/>
    <property type="match status" value="1"/>
</dbReference>
<evidence type="ECO:0000256" key="4">
    <source>
        <dbReference type="ARBA" id="ARBA00022840"/>
    </source>
</evidence>
<dbReference type="GeneID" id="75117129"/>
<keyword evidence="4" id="KW-0067">ATP-binding</keyword>
<dbReference type="Pfam" id="PF00005">
    <property type="entry name" value="ABC_tran"/>
    <property type="match status" value="1"/>
</dbReference>
<sequence>MKKENQISLFAVDRLLIIAILLSVIGSLFNLILPLFVQQFIDLGSKVKFSISTLLPIILLLIGGSIINAVSSYLISYSGDKRIRNIRAKLEKKLLNLPISFYEKVSSGELVSRVINDSLIIKEFTTNELPSAIISIVTLCGSVLILLILDVRLTFVIIISFTLVSLIAYPLGKVNEKYSFSIQKYLSKLSQVITENIQNIKIIKLYNAQTEVENNFKKQNDKVYSLSKKVDKIFSITGPIQTSFTLLAFLVIILYGSSRVAHHTLSMGILASFMMYVFEIITPINNLANFYVSYSEAKGASQVINKIMEEKEERLQGRNIEHPHVADLKMKHIFFNYTDSPIKVLKDVNVLFEPAKKIAIVGPSGAGKTTLTSILTRLQNTFDGEVLWNKIDAQIFSLKAWRSLFSVVTQDNSVFSGTIKDNLTLGLGYDPSQMQLAEAIKLARLEKFISQLSNGLDFEVGENGKKLSGGQRQKIQIARAYLRNTPFIIFDEATSNLDPESEAEILKAIDKLSEKKTLIVIAHRLSTIVNADKIYFMDNHTILGVGKHSDLLHQIPKYKEFVNDQFISNEE</sequence>
<dbReference type="InterPro" id="IPR039421">
    <property type="entry name" value="Type_1_exporter"/>
</dbReference>
<accession>A0ABR5PMK2</accession>
<dbReference type="PROSITE" id="PS50929">
    <property type="entry name" value="ABC_TM1F"/>
    <property type="match status" value="1"/>
</dbReference>
<feature type="transmembrane region" description="Helical" evidence="7">
    <location>
        <begin position="260"/>
        <end position="278"/>
    </location>
</feature>
<gene>
    <name evidence="10" type="ORF">FC44_GL000614</name>
</gene>
<feature type="transmembrane region" description="Helical" evidence="7">
    <location>
        <begin position="49"/>
        <end position="75"/>
    </location>
</feature>
<dbReference type="Gene3D" id="1.20.1560.10">
    <property type="entry name" value="ABC transporter type 1, transmembrane domain"/>
    <property type="match status" value="1"/>
</dbReference>
<dbReference type="CDD" id="cd18551">
    <property type="entry name" value="ABC_6TM_LmrA_like"/>
    <property type="match status" value="1"/>
</dbReference>
<dbReference type="SMART" id="SM00382">
    <property type="entry name" value="AAA"/>
    <property type="match status" value="1"/>
</dbReference>
<evidence type="ECO:0000313" key="11">
    <source>
        <dbReference type="Proteomes" id="UP000051735"/>
    </source>
</evidence>
<evidence type="ECO:0000256" key="7">
    <source>
        <dbReference type="SAM" id="Phobius"/>
    </source>
</evidence>
<feature type="domain" description="ABC transmembrane type-1" evidence="9">
    <location>
        <begin position="17"/>
        <end position="296"/>
    </location>
</feature>
<organism evidence="10 11">
    <name type="scientific">Lactobacillus intestinalis DSM 6629</name>
    <dbReference type="NCBI Taxonomy" id="1423761"/>
    <lineage>
        <taxon>Bacteria</taxon>
        <taxon>Bacillati</taxon>
        <taxon>Bacillota</taxon>
        <taxon>Bacilli</taxon>
        <taxon>Lactobacillales</taxon>
        <taxon>Lactobacillaceae</taxon>
        <taxon>Lactobacillus</taxon>
    </lineage>
</organism>
<feature type="transmembrane region" description="Helical" evidence="7">
    <location>
        <begin position="12"/>
        <end position="37"/>
    </location>
</feature>
<evidence type="ECO:0000256" key="1">
    <source>
        <dbReference type="ARBA" id="ARBA00004651"/>
    </source>
</evidence>
<comment type="caution">
    <text evidence="10">The sequence shown here is derived from an EMBL/GenBank/DDBJ whole genome shotgun (WGS) entry which is preliminary data.</text>
</comment>
<dbReference type="InterPro" id="IPR003439">
    <property type="entry name" value="ABC_transporter-like_ATP-bd"/>
</dbReference>
<feature type="transmembrane region" description="Helical" evidence="7">
    <location>
        <begin position="129"/>
        <end position="149"/>
    </location>
</feature>
<dbReference type="SUPFAM" id="SSF90123">
    <property type="entry name" value="ABC transporter transmembrane region"/>
    <property type="match status" value="1"/>
</dbReference>
<keyword evidence="11" id="KW-1185">Reference proteome</keyword>
<keyword evidence="3" id="KW-0547">Nucleotide-binding</keyword>
<feature type="transmembrane region" description="Helical" evidence="7">
    <location>
        <begin position="233"/>
        <end position="254"/>
    </location>
</feature>
<dbReference type="InterPro" id="IPR036640">
    <property type="entry name" value="ABC1_TM_sf"/>
</dbReference>
<dbReference type="EMBL" id="AZGN01000055">
    <property type="protein sequence ID" value="KRM31377.1"/>
    <property type="molecule type" value="Genomic_DNA"/>
</dbReference>
<dbReference type="PROSITE" id="PS50893">
    <property type="entry name" value="ABC_TRANSPORTER_2"/>
    <property type="match status" value="1"/>
</dbReference>
<name>A0ABR5PMK2_9LACO</name>
<dbReference type="InterPro" id="IPR027417">
    <property type="entry name" value="P-loop_NTPase"/>
</dbReference>
<dbReference type="RefSeq" id="WP_057811700.1">
    <property type="nucleotide sequence ID" value="NZ_AZGN01000055.1"/>
</dbReference>
<evidence type="ECO:0000259" key="9">
    <source>
        <dbReference type="PROSITE" id="PS50929"/>
    </source>
</evidence>
<evidence type="ECO:0000256" key="5">
    <source>
        <dbReference type="ARBA" id="ARBA00022989"/>
    </source>
</evidence>
<proteinExistence type="predicted"/>
<dbReference type="InterPro" id="IPR003593">
    <property type="entry name" value="AAA+_ATPase"/>
</dbReference>
<comment type="subcellular location">
    <subcellularLocation>
        <location evidence="1">Cell membrane</location>
        <topology evidence="1">Multi-pass membrane protein</topology>
    </subcellularLocation>
</comment>
<evidence type="ECO:0000256" key="2">
    <source>
        <dbReference type="ARBA" id="ARBA00022692"/>
    </source>
</evidence>
<dbReference type="Gene3D" id="3.40.50.300">
    <property type="entry name" value="P-loop containing nucleotide triphosphate hydrolases"/>
    <property type="match status" value="1"/>
</dbReference>
<evidence type="ECO:0000313" key="10">
    <source>
        <dbReference type="EMBL" id="KRM31377.1"/>
    </source>
</evidence>
<dbReference type="PANTHER" id="PTHR43394">
    <property type="entry name" value="ATP-DEPENDENT PERMEASE MDL1, MITOCHONDRIAL"/>
    <property type="match status" value="1"/>
</dbReference>
<evidence type="ECO:0000259" key="8">
    <source>
        <dbReference type="PROSITE" id="PS50893"/>
    </source>
</evidence>
<dbReference type="InterPro" id="IPR011527">
    <property type="entry name" value="ABC1_TM_dom"/>
</dbReference>
<evidence type="ECO:0000256" key="6">
    <source>
        <dbReference type="ARBA" id="ARBA00023136"/>
    </source>
</evidence>